<evidence type="ECO:0000259" key="2">
    <source>
        <dbReference type="Pfam" id="PF03732"/>
    </source>
</evidence>
<evidence type="ECO:0000313" key="3">
    <source>
        <dbReference type="EMBL" id="CAD1832720.1"/>
    </source>
</evidence>
<dbReference type="SUPFAM" id="SSF56672">
    <property type="entry name" value="DNA/RNA polymerases"/>
    <property type="match status" value="1"/>
</dbReference>
<evidence type="ECO:0000256" key="1">
    <source>
        <dbReference type="SAM" id="MobiDB-lite"/>
    </source>
</evidence>
<feature type="compositionally biased region" description="Basic residues" evidence="1">
    <location>
        <begin position="256"/>
        <end position="267"/>
    </location>
</feature>
<accession>A0A6V7PPE1</accession>
<proteinExistence type="predicted"/>
<dbReference type="InterPro" id="IPR043502">
    <property type="entry name" value="DNA/RNA_pol_sf"/>
</dbReference>
<dbReference type="Pfam" id="PF03732">
    <property type="entry name" value="Retrotrans_gag"/>
    <property type="match status" value="1"/>
</dbReference>
<reference evidence="3" key="1">
    <citation type="submission" date="2020-07" db="EMBL/GenBank/DDBJ databases">
        <authorList>
            <person name="Lin J."/>
        </authorList>
    </citation>
    <scope>NUCLEOTIDE SEQUENCE</scope>
</reference>
<dbReference type="Gene3D" id="3.10.10.10">
    <property type="entry name" value="HIV Type 1 Reverse Transcriptase, subunit A, domain 1"/>
    <property type="match status" value="1"/>
</dbReference>
<dbReference type="AlphaFoldDB" id="A0A6V7PPE1"/>
<dbReference type="PANTHER" id="PTHR15503:SF45">
    <property type="entry name" value="RNA-DIRECTED DNA POLYMERASE HOMOLOG"/>
    <property type="match status" value="1"/>
</dbReference>
<sequence>MIKGGCKAYLATMVDARKEYPELGAIRVVCEYPDVFPAELPGLPPDREVEFVIDLIPGAEPVSKAPYRMAPVELKELKGQLQDLLDKGFVRPSVSPWGAPVLFVKKKDGTLRLCVDYRELNKVTIKNKYPLPRMTIYSISCKGPSVKRKMEQDLREMRQRDRTVAEYEREFSRLLHCVPFVVQDDEDKAHIFERGLRPSIFWLVQSSNLQTYRDVVNYALIMETGAADLQERREGSYKGKGKRPAAEGASQTHSWRPPRHPRNRSQSRGRGTSA</sequence>
<feature type="region of interest" description="Disordered" evidence="1">
    <location>
        <begin position="231"/>
        <end position="274"/>
    </location>
</feature>
<gene>
    <name evidence="3" type="ORF">CB5_LOCUS15931</name>
</gene>
<name>A0A6V7PPE1_ANACO</name>
<feature type="domain" description="Retrotransposon gag" evidence="2">
    <location>
        <begin position="144"/>
        <end position="198"/>
    </location>
</feature>
<dbReference type="InterPro" id="IPR005162">
    <property type="entry name" value="Retrotrans_gag_dom"/>
</dbReference>
<dbReference type="EMBL" id="LR862150">
    <property type="protein sequence ID" value="CAD1832720.1"/>
    <property type="molecule type" value="Genomic_DNA"/>
</dbReference>
<protein>
    <recommendedName>
        <fullName evidence="2">Retrotransposon gag domain-containing protein</fullName>
    </recommendedName>
</protein>
<dbReference type="InterPro" id="IPR032567">
    <property type="entry name" value="RTL1-rel"/>
</dbReference>
<dbReference type="PANTHER" id="PTHR15503">
    <property type="entry name" value="LDOC1 RELATED"/>
    <property type="match status" value="1"/>
</dbReference>
<organism evidence="3">
    <name type="scientific">Ananas comosus var. bracteatus</name>
    <name type="common">red pineapple</name>
    <dbReference type="NCBI Taxonomy" id="296719"/>
    <lineage>
        <taxon>Eukaryota</taxon>
        <taxon>Viridiplantae</taxon>
        <taxon>Streptophyta</taxon>
        <taxon>Embryophyta</taxon>
        <taxon>Tracheophyta</taxon>
        <taxon>Spermatophyta</taxon>
        <taxon>Magnoliopsida</taxon>
        <taxon>Liliopsida</taxon>
        <taxon>Poales</taxon>
        <taxon>Bromeliaceae</taxon>
        <taxon>Bromelioideae</taxon>
        <taxon>Ananas</taxon>
    </lineage>
</organism>